<reference evidence="12" key="1">
    <citation type="submission" date="2022-07" db="EMBL/GenBank/DDBJ databases">
        <title>Chromosome-level genome of Muraenolepis orangiensis.</title>
        <authorList>
            <person name="Kim J."/>
        </authorList>
    </citation>
    <scope>NUCLEOTIDE SEQUENCE</scope>
    <source>
        <strain evidence="12">KU_S4_2022</strain>
        <tissue evidence="12">Muscle</tissue>
    </source>
</reference>
<dbReference type="SMART" id="SM00326">
    <property type="entry name" value="SH3"/>
    <property type="match status" value="2"/>
</dbReference>
<evidence type="ECO:0000313" key="13">
    <source>
        <dbReference type="Proteomes" id="UP001148018"/>
    </source>
</evidence>
<proteinExistence type="predicted"/>
<evidence type="ECO:0000256" key="2">
    <source>
        <dbReference type="ARBA" id="ARBA00022999"/>
    </source>
</evidence>
<comment type="caution">
    <text evidence="12">The sequence shown here is derived from an EMBL/GenBank/DDBJ whole genome shotgun (WGS) entry which is preliminary data.</text>
</comment>
<feature type="domain" description="SH3" evidence="11">
    <location>
        <begin position="202"/>
        <end position="259"/>
    </location>
</feature>
<dbReference type="SUPFAM" id="SSF55550">
    <property type="entry name" value="SH2 domain"/>
    <property type="match status" value="1"/>
</dbReference>
<dbReference type="PROSITE" id="PS50001">
    <property type="entry name" value="SH2"/>
    <property type="match status" value="1"/>
</dbReference>
<protein>
    <recommendedName>
        <fullName evidence="6">Osteoclast-stimulating factor 1</fullName>
    </recommendedName>
</protein>
<evidence type="ECO:0000256" key="3">
    <source>
        <dbReference type="ARBA" id="ARBA00023043"/>
    </source>
</evidence>
<feature type="domain" description="SH2" evidence="10">
    <location>
        <begin position="61"/>
        <end position="152"/>
    </location>
</feature>
<dbReference type="FunFam" id="2.30.30.40:FF:000072">
    <property type="entry name" value="Unconventional Myosin IB"/>
    <property type="match status" value="1"/>
</dbReference>
<gene>
    <name evidence="12" type="ORF">NHX12_032064</name>
</gene>
<evidence type="ECO:0000259" key="11">
    <source>
        <dbReference type="PROSITE" id="PS50002"/>
    </source>
</evidence>
<dbReference type="Pfam" id="PF00017">
    <property type="entry name" value="SH2"/>
    <property type="match status" value="1"/>
</dbReference>
<dbReference type="InterPro" id="IPR043539">
    <property type="entry name" value="Grb2-like"/>
</dbReference>
<accession>A0A9Q0IL74</accession>
<name>A0A9Q0IL74_9TELE</name>
<dbReference type="EMBL" id="JANIIK010000047">
    <property type="protein sequence ID" value="KAJ3601091.1"/>
    <property type="molecule type" value="Genomic_DNA"/>
</dbReference>
<dbReference type="Gene3D" id="3.30.505.10">
    <property type="entry name" value="SH2 domain"/>
    <property type="match status" value="1"/>
</dbReference>
<dbReference type="AlphaFoldDB" id="A0A9Q0IL74"/>
<keyword evidence="1 8" id="KW-0728">SH3 domain</keyword>
<evidence type="ECO:0000259" key="10">
    <source>
        <dbReference type="PROSITE" id="PS50001"/>
    </source>
</evidence>
<evidence type="ECO:0000256" key="6">
    <source>
        <dbReference type="ARBA" id="ARBA00040640"/>
    </source>
</evidence>
<dbReference type="Gene3D" id="2.30.30.40">
    <property type="entry name" value="SH3 Domains"/>
    <property type="match status" value="2"/>
</dbReference>
<evidence type="ECO:0000256" key="1">
    <source>
        <dbReference type="ARBA" id="ARBA00022443"/>
    </source>
</evidence>
<dbReference type="PRINTS" id="PR00401">
    <property type="entry name" value="SH2DOMAIN"/>
</dbReference>
<dbReference type="Pfam" id="PF00018">
    <property type="entry name" value="SH3_1"/>
    <property type="match status" value="2"/>
</dbReference>
<organism evidence="12 13">
    <name type="scientific">Muraenolepis orangiensis</name>
    <name type="common">Patagonian moray cod</name>
    <dbReference type="NCBI Taxonomy" id="630683"/>
    <lineage>
        <taxon>Eukaryota</taxon>
        <taxon>Metazoa</taxon>
        <taxon>Chordata</taxon>
        <taxon>Craniata</taxon>
        <taxon>Vertebrata</taxon>
        <taxon>Euteleostomi</taxon>
        <taxon>Actinopterygii</taxon>
        <taxon>Neopterygii</taxon>
        <taxon>Teleostei</taxon>
        <taxon>Neoteleostei</taxon>
        <taxon>Acanthomorphata</taxon>
        <taxon>Zeiogadaria</taxon>
        <taxon>Gadariae</taxon>
        <taxon>Gadiformes</taxon>
        <taxon>Muraenolepidoidei</taxon>
        <taxon>Muraenolepididae</taxon>
        <taxon>Muraenolepis</taxon>
    </lineage>
</organism>
<evidence type="ECO:0000256" key="8">
    <source>
        <dbReference type="PROSITE-ProRule" id="PRU00192"/>
    </source>
</evidence>
<keyword evidence="4" id="KW-0449">Lipoprotein</keyword>
<evidence type="ECO:0000256" key="7">
    <source>
        <dbReference type="PROSITE-ProRule" id="PRU00191"/>
    </source>
</evidence>
<keyword evidence="13" id="KW-1185">Reference proteome</keyword>
<dbReference type="InterPro" id="IPR001452">
    <property type="entry name" value="SH3_domain"/>
</dbReference>
<evidence type="ECO:0000313" key="12">
    <source>
        <dbReference type="EMBL" id="KAJ3601091.1"/>
    </source>
</evidence>
<dbReference type="SUPFAM" id="SSF50044">
    <property type="entry name" value="SH3-domain"/>
    <property type="match status" value="2"/>
</dbReference>
<dbReference type="InterPro" id="IPR036860">
    <property type="entry name" value="SH2_dom_sf"/>
</dbReference>
<keyword evidence="2 7" id="KW-0727">SH2 domain</keyword>
<sequence length="259" mass="28966">MEAVGKYDFNASSPNELSFRKGDVLKILSTSTAPDTWFTAEIHGQEGLVPPNYLDVEVPRWFQEDANRSFAEEVLIDKSIGHFLIRGCQSSPGDFSISVRHERDVQHFKVMKDNKGHYFLWTEKFGSFNQLVDFYKTNSISKQRLILLKDGTEDSGPPTPSHRSSHNVEAVAPEPTDQFVAAGKRSQAAAATASPATAPQRAIPTQVKALYNFKVEEEDELGFFAGDVIDVLDYSDESWWKGRLRGKCGLFPANYTTPL</sequence>
<dbReference type="PANTHER" id="PTHR46037">
    <property type="entry name" value="PROTEIN ENHANCER OF SEVENLESS 2B"/>
    <property type="match status" value="1"/>
</dbReference>
<dbReference type="OrthoDB" id="10255964at2759"/>
<dbReference type="PROSITE" id="PS50002">
    <property type="entry name" value="SH3"/>
    <property type="match status" value="2"/>
</dbReference>
<dbReference type="PRINTS" id="PR00452">
    <property type="entry name" value="SH3DOMAIN"/>
</dbReference>
<feature type="region of interest" description="Disordered" evidence="9">
    <location>
        <begin position="150"/>
        <end position="169"/>
    </location>
</feature>
<evidence type="ECO:0000256" key="4">
    <source>
        <dbReference type="ARBA" id="ARBA00023288"/>
    </source>
</evidence>
<dbReference type="PRINTS" id="PR00499">
    <property type="entry name" value="P67PHOX"/>
</dbReference>
<feature type="domain" description="SH3" evidence="11">
    <location>
        <begin position="1"/>
        <end position="59"/>
    </location>
</feature>
<comment type="function">
    <text evidence="5">Induces bone resorption, acting probably through a signaling cascade which results in the secretion of factor(s) enhancing osteoclast formation and activity.</text>
</comment>
<dbReference type="SMART" id="SM00252">
    <property type="entry name" value="SH2"/>
    <property type="match status" value="1"/>
</dbReference>
<dbReference type="CDD" id="cd09941">
    <property type="entry name" value="SH2_Grb2_like"/>
    <property type="match status" value="1"/>
</dbReference>
<dbReference type="Proteomes" id="UP001148018">
    <property type="component" value="Unassembled WGS sequence"/>
</dbReference>
<keyword evidence="3" id="KW-0040">ANK repeat</keyword>
<dbReference type="InterPro" id="IPR036028">
    <property type="entry name" value="SH3-like_dom_sf"/>
</dbReference>
<evidence type="ECO:0000256" key="5">
    <source>
        <dbReference type="ARBA" id="ARBA00037432"/>
    </source>
</evidence>
<evidence type="ECO:0000256" key="9">
    <source>
        <dbReference type="SAM" id="MobiDB-lite"/>
    </source>
</evidence>
<dbReference type="InterPro" id="IPR000980">
    <property type="entry name" value="SH2"/>
</dbReference>